<evidence type="ECO:0000313" key="2">
    <source>
        <dbReference type="Proteomes" id="UP000713904"/>
    </source>
</evidence>
<dbReference type="Proteomes" id="UP000713904">
    <property type="component" value="Unassembled WGS sequence"/>
</dbReference>
<comment type="caution">
    <text evidence="1">The sequence shown here is derived from an EMBL/GenBank/DDBJ whole genome shotgun (WGS) entry which is preliminary data.</text>
</comment>
<keyword evidence="2" id="KW-1185">Reference proteome</keyword>
<evidence type="ECO:0000313" key="1">
    <source>
        <dbReference type="EMBL" id="MBC2575570.1"/>
    </source>
</evidence>
<gene>
    <name evidence="1" type="ORF">HLB29_02615</name>
</gene>
<reference evidence="1 2" key="1">
    <citation type="submission" date="2020-05" db="EMBL/GenBank/DDBJ databases">
        <title>Draft genome of xy-202 and genomic insight in genome of the genus Peptostreptococcus.</title>
        <authorList>
            <person name="Zhang Z."/>
        </authorList>
    </citation>
    <scope>NUCLEOTIDE SEQUENCE [LARGE SCALE GENOMIC DNA]</scope>
    <source>
        <strain evidence="1 2">DSM 27025</strain>
    </source>
</reference>
<protein>
    <submittedName>
        <fullName evidence="1">DUF2812 domain-containing protein</fullName>
    </submittedName>
</protein>
<dbReference type="Pfam" id="PF11193">
    <property type="entry name" value="DUF2812"/>
    <property type="match status" value="1"/>
</dbReference>
<dbReference type="EMBL" id="JABGBW010000001">
    <property type="protein sequence ID" value="MBC2575570.1"/>
    <property type="molecule type" value="Genomic_DNA"/>
</dbReference>
<sequence>MHEEEEWLKNQGEKSFMLIGYCNGKYEFEDVSPEKCQYKIDIPNYSGSKRKEYLQFLEQTGISIVDEYGGIVYLRKNKFEGLLELYTEDKEINKKIKKRYTHFIGNGLSRFCFGVFF</sequence>
<accession>A0ABR6TJK1</accession>
<proteinExistence type="predicted"/>
<name>A0ABR6TJK1_9FIRM</name>
<organism evidence="1 2">
    <name type="scientific">Peptostreptococcus canis</name>
    <dbReference type="NCBI Taxonomy" id="1159213"/>
    <lineage>
        <taxon>Bacteria</taxon>
        <taxon>Bacillati</taxon>
        <taxon>Bacillota</taxon>
        <taxon>Clostridia</taxon>
        <taxon>Peptostreptococcales</taxon>
        <taxon>Peptostreptococcaceae</taxon>
        <taxon>Peptostreptococcus</taxon>
    </lineage>
</organism>
<dbReference type="InterPro" id="IPR021359">
    <property type="entry name" value="DUF2812"/>
</dbReference>